<name>A0A5A9XEF5_9BACT</name>
<evidence type="ECO:0000313" key="2">
    <source>
        <dbReference type="Proteomes" id="UP000324298"/>
    </source>
</evidence>
<proteinExistence type="predicted"/>
<reference evidence="1 2" key="1">
    <citation type="submission" date="2019-04" db="EMBL/GenBank/DDBJ databases">
        <title>Geobacter ruber sp. nov., ferric-reducing bacteria isolated from paddy soil.</title>
        <authorList>
            <person name="Xu Z."/>
            <person name="Masuda Y."/>
            <person name="Itoh H."/>
            <person name="Senoo K."/>
        </authorList>
    </citation>
    <scope>NUCLEOTIDE SEQUENCE [LARGE SCALE GENOMIC DNA]</scope>
    <source>
        <strain evidence="1 2">Red88</strain>
    </source>
</reference>
<accession>A0A5A9XEF5</accession>
<gene>
    <name evidence="1" type="ORF">ET418_09015</name>
</gene>
<comment type="caution">
    <text evidence="1">The sequence shown here is derived from an EMBL/GenBank/DDBJ whole genome shotgun (WGS) entry which is preliminary data.</text>
</comment>
<keyword evidence="2" id="KW-1185">Reference proteome</keyword>
<dbReference type="EMBL" id="SRSD01000005">
    <property type="protein sequence ID" value="KAA0891582.1"/>
    <property type="molecule type" value="Genomic_DNA"/>
</dbReference>
<dbReference type="Proteomes" id="UP000324298">
    <property type="component" value="Unassembled WGS sequence"/>
</dbReference>
<protein>
    <submittedName>
        <fullName evidence="1">Uncharacterized protein</fullName>
    </submittedName>
</protein>
<evidence type="ECO:0000313" key="1">
    <source>
        <dbReference type="EMBL" id="KAA0891582.1"/>
    </source>
</evidence>
<organism evidence="1 2">
    <name type="scientific">Oryzomonas rubra</name>
    <dbReference type="NCBI Taxonomy" id="2509454"/>
    <lineage>
        <taxon>Bacteria</taxon>
        <taxon>Pseudomonadati</taxon>
        <taxon>Thermodesulfobacteriota</taxon>
        <taxon>Desulfuromonadia</taxon>
        <taxon>Geobacterales</taxon>
        <taxon>Geobacteraceae</taxon>
        <taxon>Oryzomonas</taxon>
    </lineage>
</organism>
<sequence>MESIRTIYYFTIFIHFYLYHSQNRMATDEAGGKKGARCAAILPGRIDCIAFRNGYFADNHQDGITGTGSFDAPHPSSGAHFFKYLIDLLVSIQI</sequence>
<dbReference type="AlphaFoldDB" id="A0A5A9XEF5"/>